<dbReference type="PROSITE" id="PS50043">
    <property type="entry name" value="HTH_LUXR_2"/>
    <property type="match status" value="1"/>
</dbReference>
<dbReference type="PRINTS" id="PR00038">
    <property type="entry name" value="HTHLUXR"/>
</dbReference>
<dbReference type="Gene3D" id="1.10.10.10">
    <property type="entry name" value="Winged helix-like DNA-binding domain superfamily/Winged helix DNA-binding domain"/>
    <property type="match status" value="1"/>
</dbReference>
<dbReference type="InterPro" id="IPR036388">
    <property type="entry name" value="WH-like_DNA-bd_sf"/>
</dbReference>
<keyword evidence="1" id="KW-0805">Transcription regulation</keyword>
<proteinExistence type="predicted"/>
<organism evidence="5 6">
    <name type="scientific">Oricola thermophila</name>
    <dbReference type="NCBI Taxonomy" id="2742145"/>
    <lineage>
        <taxon>Bacteria</taxon>
        <taxon>Pseudomonadati</taxon>
        <taxon>Pseudomonadota</taxon>
        <taxon>Alphaproteobacteria</taxon>
        <taxon>Hyphomicrobiales</taxon>
        <taxon>Ahrensiaceae</taxon>
        <taxon>Oricola</taxon>
    </lineage>
</organism>
<evidence type="ECO:0000256" key="3">
    <source>
        <dbReference type="ARBA" id="ARBA00023163"/>
    </source>
</evidence>
<dbReference type="Proteomes" id="UP000509367">
    <property type="component" value="Chromosome"/>
</dbReference>
<keyword evidence="3" id="KW-0804">Transcription</keyword>
<dbReference type="PANTHER" id="PTHR44688:SF16">
    <property type="entry name" value="DNA-BINDING TRANSCRIPTIONAL ACTIVATOR DEVR_DOSR"/>
    <property type="match status" value="1"/>
</dbReference>
<dbReference type="SMART" id="SM00421">
    <property type="entry name" value="HTH_LUXR"/>
    <property type="match status" value="1"/>
</dbReference>
<dbReference type="InterPro" id="IPR016032">
    <property type="entry name" value="Sig_transdc_resp-reg_C-effctor"/>
</dbReference>
<dbReference type="RefSeq" id="WP_175277173.1">
    <property type="nucleotide sequence ID" value="NZ_CP054836.1"/>
</dbReference>
<sequence>MTVAVPTMSAPVTIREIAPQWQVAGKATDDLSETIAEMCRTYRCDGAILFRICNDGGGRKTQTLAVHQIDRVLTDAVIDRAVAAVTRRKGNPETLPVMIPAWRIGGKPAFIHAFPGCPKAHGQVVSAFLSVGQKEFGEIAEMYLASCSLMESIDSMRDSPIAADRPRISTREEACLAWTAEGKTSEEIGIILELSPHTVNHYLGSAARKLGASNRMHAVAKALRLGLIERPV</sequence>
<keyword evidence="2" id="KW-0238">DNA-binding</keyword>
<dbReference type="PROSITE" id="PS00622">
    <property type="entry name" value="HTH_LUXR_1"/>
    <property type="match status" value="1"/>
</dbReference>
<accession>A0A6N1VE87</accession>
<dbReference type="InterPro" id="IPR000792">
    <property type="entry name" value="Tscrpt_reg_LuxR_C"/>
</dbReference>
<dbReference type="GO" id="GO:0006355">
    <property type="term" value="P:regulation of DNA-templated transcription"/>
    <property type="evidence" value="ECO:0007669"/>
    <property type="project" value="InterPro"/>
</dbReference>
<name>A0A6N1VE87_9HYPH</name>
<dbReference type="GO" id="GO:0003677">
    <property type="term" value="F:DNA binding"/>
    <property type="evidence" value="ECO:0007669"/>
    <property type="project" value="UniProtKB-KW"/>
</dbReference>
<dbReference type="CDD" id="cd06170">
    <property type="entry name" value="LuxR_C_like"/>
    <property type="match status" value="1"/>
</dbReference>
<dbReference type="PANTHER" id="PTHR44688">
    <property type="entry name" value="DNA-BINDING TRANSCRIPTIONAL ACTIVATOR DEVR_DOSR"/>
    <property type="match status" value="1"/>
</dbReference>
<dbReference type="EMBL" id="CP054836">
    <property type="protein sequence ID" value="QKV19281.1"/>
    <property type="molecule type" value="Genomic_DNA"/>
</dbReference>
<evidence type="ECO:0000313" key="5">
    <source>
        <dbReference type="EMBL" id="QKV19281.1"/>
    </source>
</evidence>
<dbReference type="AlphaFoldDB" id="A0A6N1VE87"/>
<keyword evidence="6" id="KW-1185">Reference proteome</keyword>
<protein>
    <submittedName>
        <fullName evidence="5">Helix-turn-helix transcriptional regulator</fullName>
    </submittedName>
</protein>
<evidence type="ECO:0000256" key="2">
    <source>
        <dbReference type="ARBA" id="ARBA00023125"/>
    </source>
</evidence>
<evidence type="ECO:0000256" key="1">
    <source>
        <dbReference type="ARBA" id="ARBA00023015"/>
    </source>
</evidence>
<evidence type="ECO:0000259" key="4">
    <source>
        <dbReference type="PROSITE" id="PS50043"/>
    </source>
</evidence>
<dbReference type="KEGG" id="orm:HTY61_12850"/>
<evidence type="ECO:0000313" key="6">
    <source>
        <dbReference type="Proteomes" id="UP000509367"/>
    </source>
</evidence>
<feature type="domain" description="HTH luxR-type" evidence="4">
    <location>
        <begin position="161"/>
        <end position="226"/>
    </location>
</feature>
<dbReference type="SUPFAM" id="SSF46894">
    <property type="entry name" value="C-terminal effector domain of the bipartite response regulators"/>
    <property type="match status" value="1"/>
</dbReference>
<reference evidence="5 6" key="1">
    <citation type="submission" date="2020-06" db="EMBL/GenBank/DDBJ databases">
        <title>Oricola thermophila sp. nov. isolated from a tidal sediments.</title>
        <authorList>
            <person name="Kwon K.K."/>
            <person name="Yang S.-H."/>
            <person name="Park M.-J."/>
        </authorList>
    </citation>
    <scope>NUCLEOTIDE SEQUENCE [LARGE SCALE GENOMIC DNA]</scope>
    <source>
        <strain evidence="5 6">MEBiC13590</strain>
    </source>
</reference>
<dbReference type="Pfam" id="PF00196">
    <property type="entry name" value="GerE"/>
    <property type="match status" value="1"/>
</dbReference>
<gene>
    <name evidence="5" type="ORF">HTY61_12850</name>
</gene>